<name>A0AAN8N474_9PEZI</name>
<evidence type="ECO:0000313" key="2">
    <source>
        <dbReference type="EMBL" id="KAK6355931.1"/>
    </source>
</evidence>
<reference evidence="2 3" key="1">
    <citation type="submission" date="2019-10" db="EMBL/GenBank/DDBJ databases">
        <authorList>
            <person name="Palmer J.M."/>
        </authorList>
    </citation>
    <scope>NUCLEOTIDE SEQUENCE [LARGE SCALE GENOMIC DNA]</scope>
    <source>
        <strain evidence="2 3">TWF718</strain>
    </source>
</reference>
<feature type="chain" id="PRO_5042968003" evidence="1">
    <location>
        <begin position="21"/>
        <end position="94"/>
    </location>
</feature>
<dbReference type="InterPro" id="IPR031452">
    <property type="entry name" value="Kre1"/>
</dbReference>
<proteinExistence type="predicted"/>
<dbReference type="GO" id="GO:0031505">
    <property type="term" value="P:fungal-type cell wall organization"/>
    <property type="evidence" value="ECO:0007669"/>
    <property type="project" value="InterPro"/>
</dbReference>
<sequence>MKTSIILFTVASFLPSLTVAQAAAGGGVLPPVPPPATLVWVTVTDALGAVATVQTPYTQTFRSPAVMVQLKSGQIGLGKWATDARETGTAAPSN</sequence>
<dbReference type="Pfam" id="PF17056">
    <property type="entry name" value="KRE1"/>
    <property type="match status" value="1"/>
</dbReference>
<dbReference type="Proteomes" id="UP001313282">
    <property type="component" value="Unassembled WGS sequence"/>
</dbReference>
<evidence type="ECO:0000313" key="3">
    <source>
        <dbReference type="Proteomes" id="UP001313282"/>
    </source>
</evidence>
<comment type="caution">
    <text evidence="2">The sequence shown here is derived from an EMBL/GenBank/DDBJ whole genome shotgun (WGS) entry which is preliminary data.</text>
</comment>
<dbReference type="AlphaFoldDB" id="A0AAN8N474"/>
<accession>A0AAN8N474</accession>
<dbReference type="EMBL" id="JAVHNR010000001">
    <property type="protein sequence ID" value="KAK6355931.1"/>
    <property type="molecule type" value="Genomic_DNA"/>
</dbReference>
<organism evidence="2 3">
    <name type="scientific">Orbilia javanica</name>
    <dbReference type="NCBI Taxonomy" id="47235"/>
    <lineage>
        <taxon>Eukaryota</taxon>
        <taxon>Fungi</taxon>
        <taxon>Dikarya</taxon>
        <taxon>Ascomycota</taxon>
        <taxon>Pezizomycotina</taxon>
        <taxon>Orbiliomycetes</taxon>
        <taxon>Orbiliales</taxon>
        <taxon>Orbiliaceae</taxon>
        <taxon>Orbilia</taxon>
    </lineage>
</organism>
<protein>
    <submittedName>
        <fullName evidence="2">Uncharacterized protein</fullName>
    </submittedName>
</protein>
<evidence type="ECO:0000256" key="1">
    <source>
        <dbReference type="SAM" id="SignalP"/>
    </source>
</evidence>
<gene>
    <name evidence="2" type="ORF">TWF718_000309</name>
</gene>
<feature type="signal peptide" evidence="1">
    <location>
        <begin position="1"/>
        <end position="20"/>
    </location>
</feature>
<keyword evidence="1" id="KW-0732">Signal</keyword>
<keyword evidence="3" id="KW-1185">Reference proteome</keyword>